<dbReference type="PROSITE" id="PS51504">
    <property type="entry name" value="H15"/>
    <property type="match status" value="1"/>
</dbReference>
<dbReference type="InterPro" id="IPR036388">
    <property type="entry name" value="WH-like_DNA-bd_sf"/>
</dbReference>
<accession>A0A166JH07</accession>
<dbReference type="Proteomes" id="UP000076532">
    <property type="component" value="Unassembled WGS sequence"/>
</dbReference>
<sequence>MGSATKYATAKSSTVKKAGVVNKTHPAHPSWADMIKECIVAHPDDARFGVSRPTIKKFIEAHYAVEINPAAASQLNRAIAHGADKGVFVLPKGSSGKVKLAVKARGDATKEVSCDICRINLCTNGIYVRRQNSKPASKVPKGTSKKAALPNAAPTRKPMSSNRKPTPIKRVVSTRPTAVVKTKAAAAKSNTTKVKATTAVKSSSAAKKKAVPKETAAPAKKPLVKKAGREKKPSAKAAATAELKAKAAATKPKSTRAPKIYKHAPNATNKPGSKVNPVSKKV</sequence>
<dbReference type="Gene3D" id="1.10.10.10">
    <property type="entry name" value="Winged helix-like DNA-binding domain superfamily/Winged helix DNA-binding domain"/>
    <property type="match status" value="1"/>
</dbReference>
<dbReference type="SMART" id="SM00526">
    <property type="entry name" value="H15"/>
    <property type="match status" value="1"/>
</dbReference>
<feature type="compositionally biased region" description="Low complexity" evidence="2">
    <location>
        <begin position="235"/>
        <end position="252"/>
    </location>
</feature>
<feature type="domain" description="H15" evidence="3">
    <location>
        <begin position="27"/>
        <end position="102"/>
    </location>
</feature>
<dbReference type="STRING" id="436010.A0A166JH07"/>
<proteinExistence type="predicted"/>
<feature type="compositionally biased region" description="Basic residues" evidence="2">
    <location>
        <begin position="253"/>
        <end position="262"/>
    </location>
</feature>
<dbReference type="InterPro" id="IPR036390">
    <property type="entry name" value="WH_DNA-bd_sf"/>
</dbReference>
<organism evidence="4 5">
    <name type="scientific">Athelia psychrophila</name>
    <dbReference type="NCBI Taxonomy" id="1759441"/>
    <lineage>
        <taxon>Eukaryota</taxon>
        <taxon>Fungi</taxon>
        <taxon>Dikarya</taxon>
        <taxon>Basidiomycota</taxon>
        <taxon>Agaricomycotina</taxon>
        <taxon>Agaricomycetes</taxon>
        <taxon>Agaricomycetidae</taxon>
        <taxon>Atheliales</taxon>
        <taxon>Atheliaceae</taxon>
        <taxon>Athelia</taxon>
    </lineage>
</organism>
<evidence type="ECO:0000313" key="4">
    <source>
        <dbReference type="EMBL" id="KZP20847.1"/>
    </source>
</evidence>
<feature type="region of interest" description="Disordered" evidence="2">
    <location>
        <begin position="132"/>
        <end position="167"/>
    </location>
</feature>
<dbReference type="GO" id="GO:0006334">
    <property type="term" value="P:nucleosome assembly"/>
    <property type="evidence" value="ECO:0007669"/>
    <property type="project" value="InterPro"/>
</dbReference>
<evidence type="ECO:0000256" key="1">
    <source>
        <dbReference type="ARBA" id="ARBA00020833"/>
    </source>
</evidence>
<reference evidence="4 5" key="1">
    <citation type="journal article" date="2016" name="Mol. Biol. Evol.">
        <title>Comparative Genomics of Early-Diverging Mushroom-Forming Fungi Provides Insights into the Origins of Lignocellulose Decay Capabilities.</title>
        <authorList>
            <person name="Nagy L.G."/>
            <person name="Riley R."/>
            <person name="Tritt A."/>
            <person name="Adam C."/>
            <person name="Daum C."/>
            <person name="Floudas D."/>
            <person name="Sun H."/>
            <person name="Yadav J.S."/>
            <person name="Pangilinan J."/>
            <person name="Larsson K.H."/>
            <person name="Matsuura K."/>
            <person name="Barry K."/>
            <person name="Labutti K."/>
            <person name="Kuo R."/>
            <person name="Ohm R.A."/>
            <person name="Bhattacharya S.S."/>
            <person name="Shirouzu T."/>
            <person name="Yoshinaga Y."/>
            <person name="Martin F.M."/>
            <person name="Grigoriev I.V."/>
            <person name="Hibbett D.S."/>
        </authorList>
    </citation>
    <scope>NUCLEOTIDE SEQUENCE [LARGE SCALE GENOMIC DNA]</scope>
    <source>
        <strain evidence="4 5">CBS 109695</strain>
    </source>
</reference>
<dbReference type="GO" id="GO:0000786">
    <property type="term" value="C:nucleosome"/>
    <property type="evidence" value="ECO:0007669"/>
    <property type="project" value="InterPro"/>
</dbReference>
<gene>
    <name evidence="4" type="ORF">FIBSPDRAFT_826588</name>
</gene>
<evidence type="ECO:0000259" key="3">
    <source>
        <dbReference type="PROSITE" id="PS51504"/>
    </source>
</evidence>
<evidence type="ECO:0000313" key="5">
    <source>
        <dbReference type="Proteomes" id="UP000076532"/>
    </source>
</evidence>
<feature type="region of interest" description="Disordered" evidence="2">
    <location>
        <begin position="184"/>
        <end position="282"/>
    </location>
</feature>
<evidence type="ECO:0000256" key="2">
    <source>
        <dbReference type="SAM" id="MobiDB-lite"/>
    </source>
</evidence>
<dbReference type="SUPFAM" id="SSF46785">
    <property type="entry name" value="Winged helix' DNA-binding domain"/>
    <property type="match status" value="1"/>
</dbReference>
<dbReference type="Pfam" id="PF00538">
    <property type="entry name" value="Linker_histone"/>
    <property type="match status" value="1"/>
</dbReference>
<protein>
    <recommendedName>
        <fullName evidence="1">Histone H1</fullName>
    </recommendedName>
</protein>
<dbReference type="GO" id="GO:0003677">
    <property type="term" value="F:DNA binding"/>
    <property type="evidence" value="ECO:0007669"/>
    <property type="project" value="InterPro"/>
</dbReference>
<feature type="compositionally biased region" description="Low complexity" evidence="2">
    <location>
        <begin position="184"/>
        <end position="205"/>
    </location>
</feature>
<name>A0A166JH07_9AGAM</name>
<dbReference type="AlphaFoldDB" id="A0A166JH07"/>
<keyword evidence="5" id="KW-1185">Reference proteome</keyword>
<dbReference type="EMBL" id="KV417552">
    <property type="protein sequence ID" value="KZP20847.1"/>
    <property type="molecule type" value="Genomic_DNA"/>
</dbReference>
<dbReference type="OrthoDB" id="1110759at2759"/>
<dbReference type="InterPro" id="IPR005818">
    <property type="entry name" value="Histone_H1/H5_H15"/>
</dbReference>